<dbReference type="CDD" id="cd08977">
    <property type="entry name" value="SusD"/>
    <property type="match status" value="1"/>
</dbReference>
<dbReference type="RefSeq" id="WP_344978842.1">
    <property type="nucleotide sequence ID" value="NZ_BAABFN010000004.1"/>
</dbReference>
<organism evidence="7 8">
    <name type="scientific">Compostibacter hankyongensis</name>
    <dbReference type="NCBI Taxonomy" id="1007089"/>
    <lineage>
        <taxon>Bacteria</taxon>
        <taxon>Pseudomonadati</taxon>
        <taxon>Bacteroidota</taxon>
        <taxon>Chitinophagia</taxon>
        <taxon>Chitinophagales</taxon>
        <taxon>Chitinophagaceae</taxon>
        <taxon>Compostibacter</taxon>
    </lineage>
</organism>
<dbReference type="Gene3D" id="1.25.40.390">
    <property type="match status" value="1"/>
</dbReference>
<comment type="similarity">
    <text evidence="2">Belongs to the SusD family.</text>
</comment>
<evidence type="ECO:0000313" key="7">
    <source>
        <dbReference type="EMBL" id="GAA4311264.1"/>
    </source>
</evidence>
<keyword evidence="4" id="KW-0472">Membrane</keyword>
<dbReference type="SUPFAM" id="SSF48452">
    <property type="entry name" value="TPR-like"/>
    <property type="match status" value="1"/>
</dbReference>
<evidence type="ECO:0000256" key="2">
    <source>
        <dbReference type="ARBA" id="ARBA00006275"/>
    </source>
</evidence>
<dbReference type="InterPro" id="IPR011990">
    <property type="entry name" value="TPR-like_helical_dom_sf"/>
</dbReference>
<keyword evidence="5" id="KW-0998">Cell outer membrane</keyword>
<dbReference type="EMBL" id="BAABFN010000004">
    <property type="protein sequence ID" value="GAA4311264.1"/>
    <property type="molecule type" value="Genomic_DNA"/>
</dbReference>
<evidence type="ECO:0000256" key="3">
    <source>
        <dbReference type="ARBA" id="ARBA00022729"/>
    </source>
</evidence>
<reference evidence="8" key="1">
    <citation type="journal article" date="2019" name="Int. J. Syst. Evol. Microbiol.">
        <title>The Global Catalogue of Microorganisms (GCM) 10K type strain sequencing project: providing services to taxonomists for standard genome sequencing and annotation.</title>
        <authorList>
            <consortium name="The Broad Institute Genomics Platform"/>
            <consortium name="The Broad Institute Genome Sequencing Center for Infectious Disease"/>
            <person name="Wu L."/>
            <person name="Ma J."/>
        </authorList>
    </citation>
    <scope>NUCLEOTIDE SEQUENCE [LARGE SCALE GENOMIC DNA]</scope>
    <source>
        <strain evidence="8">JCM 17664</strain>
    </source>
</reference>
<evidence type="ECO:0000259" key="6">
    <source>
        <dbReference type="Pfam" id="PF07980"/>
    </source>
</evidence>
<evidence type="ECO:0000256" key="5">
    <source>
        <dbReference type="ARBA" id="ARBA00023237"/>
    </source>
</evidence>
<gene>
    <name evidence="7" type="ORF">GCM10023143_20280</name>
</gene>
<protein>
    <submittedName>
        <fullName evidence="7">RagB/SusD family nutrient uptake outer membrane protein</fullName>
    </submittedName>
</protein>
<evidence type="ECO:0000256" key="4">
    <source>
        <dbReference type="ARBA" id="ARBA00023136"/>
    </source>
</evidence>
<evidence type="ECO:0000256" key="1">
    <source>
        <dbReference type="ARBA" id="ARBA00004442"/>
    </source>
</evidence>
<comment type="subcellular location">
    <subcellularLocation>
        <location evidence="1">Cell outer membrane</location>
    </subcellularLocation>
</comment>
<accession>A0ABP8FUH1</accession>
<dbReference type="PROSITE" id="PS51257">
    <property type="entry name" value="PROKAR_LIPOPROTEIN"/>
    <property type="match status" value="1"/>
</dbReference>
<keyword evidence="3" id="KW-0732">Signal</keyword>
<evidence type="ECO:0000313" key="8">
    <source>
        <dbReference type="Proteomes" id="UP001501207"/>
    </source>
</evidence>
<comment type="caution">
    <text evidence="7">The sequence shown here is derived from an EMBL/GenBank/DDBJ whole genome shotgun (WGS) entry which is preliminary data.</text>
</comment>
<dbReference type="Proteomes" id="UP001501207">
    <property type="component" value="Unassembled WGS sequence"/>
</dbReference>
<proteinExistence type="inferred from homology"/>
<sequence>MRNLSALTIGLILTAMVCSCNKMLDVPSKRAVSEENMWQNKNDALAATAGCYAMMRAALLNENAYWVYGELRAGDFTVTSREDLRDVTENNLQSSYPAMGQWRDWRRFYAAIAQCNLAIARLPEVPERDYRYSVNAMELDLAQVRYIRAFLYYYITRVWGDVPLITEPSDGTFQPKAREDRKKVLDFAAREALDCADGLPWKYDGTFPEAPGDYRGQGVSHHASIFITKGMAYTLAAHIYAENGEYDKALLYINQVINNQSLTGYGFVSTSDLSRLDGTFRGRGFSNIFQVDMNFDHAEISTTGQLEDWTLREPDIPKTQSEIYVSKDSILAIYNEPFDERPSFFFTQMETVDPVFYKVKQLNAEVKNPTLRRYSSAIVIFRYEELYLLRAECFARLGQNGDAIGALNDMRGRRKLHAVDGSLSGDALLDAILQERRRELIGEGWRWFDLVHFGKVPQFSTLSETDVQNGAGYWPISQEALTQNKLLVQSNYWK</sequence>
<dbReference type="InterPro" id="IPR012944">
    <property type="entry name" value="SusD_RagB_dom"/>
</dbReference>
<name>A0ABP8FUH1_9BACT</name>
<keyword evidence="8" id="KW-1185">Reference proteome</keyword>
<feature type="domain" description="RagB/SusD" evidence="6">
    <location>
        <begin position="361"/>
        <end position="493"/>
    </location>
</feature>
<dbReference type="Pfam" id="PF07980">
    <property type="entry name" value="SusD_RagB"/>
    <property type="match status" value="1"/>
</dbReference>